<accession>A0A8I5NUY0</accession>
<evidence type="ECO:0000313" key="1">
    <source>
        <dbReference type="Ensembl" id="ENSPANP00000059776.1"/>
    </source>
</evidence>
<dbReference type="Ensembl" id="ENSPANT00000066513.1">
    <property type="protein sequence ID" value="ENSPANP00000059776.1"/>
    <property type="gene ID" value="ENSPANG00000041886.1"/>
</dbReference>
<dbReference type="PANTHER" id="PTHR46254:SF3">
    <property type="entry name" value="SECRETED PROTEIN"/>
    <property type="match status" value="1"/>
</dbReference>
<dbReference type="PRINTS" id="PR02045">
    <property type="entry name" value="F138DOMAIN"/>
</dbReference>
<dbReference type="Proteomes" id="UP000028761">
    <property type="component" value="Chromosome 6"/>
</dbReference>
<keyword evidence="2" id="KW-1185">Reference proteome</keyword>
<name>A0A8I5NUY0_PAPAN</name>
<reference evidence="1" key="2">
    <citation type="submission" date="2025-08" db="UniProtKB">
        <authorList>
            <consortium name="Ensembl"/>
        </authorList>
    </citation>
    <scope>IDENTIFICATION</scope>
</reference>
<dbReference type="AlphaFoldDB" id="A0A8I5NUY0"/>
<proteinExistence type="predicted"/>
<evidence type="ECO:0000313" key="2">
    <source>
        <dbReference type="Proteomes" id="UP000028761"/>
    </source>
</evidence>
<reference evidence="1 2" key="1">
    <citation type="submission" date="2012-03" db="EMBL/GenBank/DDBJ databases">
        <title>Whole Genome Assembly of Papio anubis.</title>
        <authorList>
            <person name="Liu Y.L."/>
            <person name="Abraham K.A."/>
            <person name="Akbar H.A."/>
            <person name="Ali S.A."/>
            <person name="Anosike U.A."/>
            <person name="Aqrawi P.A."/>
            <person name="Arias F.A."/>
            <person name="Attaway T.A."/>
            <person name="Awwad R.A."/>
            <person name="Babu C.B."/>
            <person name="Bandaranaike D.B."/>
            <person name="Battles P.B."/>
            <person name="Bell A.B."/>
            <person name="Beltran B.B."/>
            <person name="Berhane-Mersha D.B."/>
            <person name="Bess C.B."/>
            <person name="Bickham C.B."/>
            <person name="Bolden T.B."/>
            <person name="Carter K.C."/>
            <person name="Chau D.C."/>
            <person name="Chavez A.C."/>
            <person name="Clerc-Blankenburg K.C."/>
            <person name="Coyle M.C."/>
            <person name="Dao M.D."/>
            <person name="Davila M.L.D."/>
            <person name="Davy-Carroll L.D."/>
            <person name="Denson S.D."/>
            <person name="Dinh H.D."/>
            <person name="Fernandez S.F."/>
            <person name="Fernando P.F."/>
            <person name="Forbes L.F."/>
            <person name="Francis C.F."/>
            <person name="Francisco L.F."/>
            <person name="Fu Q.F."/>
            <person name="Garcia-Iii R.G."/>
            <person name="Garrett T.G."/>
            <person name="Gross S.G."/>
            <person name="Gubbala S.G."/>
            <person name="Hirani K.H."/>
            <person name="Hogues M.H."/>
            <person name="Hollins B.H."/>
            <person name="Jackson L.J."/>
            <person name="Javaid M.J."/>
            <person name="Jhangiani S.J."/>
            <person name="Johnson A.J."/>
            <person name="Johnson B.J."/>
            <person name="Jones J.J."/>
            <person name="Joshi V.J."/>
            <person name="Kalu J.K."/>
            <person name="Khan N.K."/>
            <person name="Korchina V.K."/>
            <person name="Kovar C.K."/>
            <person name="Lago L.L."/>
            <person name="Lara F.L."/>
            <person name="Le T.-K.L."/>
            <person name="Lee S.L."/>
            <person name="Legall-Iii F.L."/>
            <person name="Lemon S.L."/>
            <person name="Liu J.L."/>
            <person name="Liu Y.-S.L."/>
            <person name="Liyanage D.L."/>
            <person name="Lopez J.L."/>
            <person name="Lorensuhewa L.L."/>
            <person name="Mata R.M."/>
            <person name="Mathew T.M."/>
            <person name="Mercado C.M."/>
            <person name="Mercado I.M."/>
            <person name="Morales K.M."/>
            <person name="Morgan M.M."/>
            <person name="Munidasa M.M."/>
            <person name="Ngo D.N."/>
            <person name="Nguyen L.N."/>
            <person name="Nguyen T.N."/>
            <person name="Nguyen N.N."/>
            <person name="Obregon M.O."/>
            <person name="Okwuonu G.O."/>
            <person name="Ongeri F.O."/>
            <person name="Onwere C.O."/>
            <person name="Osifeso I.O."/>
            <person name="Parra A.P."/>
            <person name="Patil S.P."/>
            <person name="Perez A.P."/>
            <person name="Perez Y.P."/>
            <person name="Pham C.P."/>
            <person name="Pu L.-L.P."/>
            <person name="Puazo M.P."/>
            <person name="Quiroz J.Q."/>
            <person name="Rouhana J.R."/>
            <person name="Ruiz M.R."/>
            <person name="Ruiz S.-J.R."/>
            <person name="Saada N.S."/>
            <person name="Santibanez J.S."/>
            <person name="Scheel M.S."/>
            <person name="Schneider B.S."/>
            <person name="Simmons D.S."/>
            <person name="Sisson I.S."/>
            <person name="Tang L.-Y.T."/>
            <person name="Thornton R.T."/>
            <person name="Tisius J.T."/>
            <person name="Toledanes G.T."/>
            <person name="Trejos Z.T."/>
            <person name="Usmani K.U."/>
            <person name="Varghese R.V."/>
            <person name="Vattathil S.V."/>
            <person name="Vee V.V."/>
            <person name="Walker D.W."/>
            <person name="Weissenberger G.W."/>
            <person name="White C.W."/>
            <person name="Williams A.W."/>
            <person name="Woodworth J.W."/>
            <person name="Wright R.W."/>
            <person name="Zhu Y.Z."/>
            <person name="Han Y.H."/>
            <person name="Newsham I.N."/>
            <person name="Nazareth L.N."/>
            <person name="Worley K.W."/>
            <person name="Muzny D.M."/>
            <person name="Rogers J.R."/>
            <person name="Gibbs R.G."/>
        </authorList>
    </citation>
    <scope>NUCLEOTIDE SEQUENCE [LARGE SCALE GENOMIC DNA]</scope>
</reference>
<reference evidence="1" key="3">
    <citation type="submission" date="2025-09" db="UniProtKB">
        <authorList>
            <consortium name="Ensembl"/>
        </authorList>
    </citation>
    <scope>IDENTIFICATION</scope>
</reference>
<organism evidence="1 2">
    <name type="scientific">Papio anubis</name>
    <name type="common">Olive baboon</name>
    <dbReference type="NCBI Taxonomy" id="9555"/>
    <lineage>
        <taxon>Eukaryota</taxon>
        <taxon>Metazoa</taxon>
        <taxon>Chordata</taxon>
        <taxon>Craniata</taxon>
        <taxon>Vertebrata</taxon>
        <taxon>Euteleostomi</taxon>
        <taxon>Mammalia</taxon>
        <taxon>Eutheria</taxon>
        <taxon>Euarchontoglires</taxon>
        <taxon>Primates</taxon>
        <taxon>Haplorrhini</taxon>
        <taxon>Catarrhini</taxon>
        <taxon>Cercopithecidae</taxon>
        <taxon>Cercopithecinae</taxon>
        <taxon>Papio</taxon>
    </lineage>
</organism>
<dbReference type="PANTHER" id="PTHR46254">
    <property type="entry name" value="PROTEIN GVQW1-RELATED"/>
    <property type="match status" value="1"/>
</dbReference>
<sequence length="359" mass="40064">MADLAWVILFPHMKLSEKLFPCSSQFYRFVMFLFFFFFFLRQSFAIVAKAGVQWHNLSSLQPLPPGFKRFSCLSLPSNWDYRHASLYPADFVFLVERGFLHAGQAGLELPTSGDPPVSASQSAGITDVSHHAPSCHASYLKRKTQTESFNDLPKVSYLIRCSNRSKPVFLAPSCEADFSLKKPGQSSLACPNPLFSISSLLSFVICSRALMPGAYLYIPFSIGSHWNISFMKAASGISLVLRSSPTQCLASSRQSVKVRYSHGSQSRFTVVITETQNPKLVILSKMVDTMLEQGQDGETMFSCGFSLLHCSVCETTAHLQEFMWVGNEREQELIEELYGKFFPTMKSGIGLINTEKTTG</sequence>
<dbReference type="GeneTree" id="ENSGT00940000170471"/>
<protein>
    <submittedName>
        <fullName evidence="1">Uncharacterized protein</fullName>
    </submittedName>
</protein>